<dbReference type="EMBL" id="AALY01000001">
    <property type="protein sequence ID" value="EAP76829.1"/>
    <property type="molecule type" value="Genomic_DNA"/>
</dbReference>
<dbReference type="Gene3D" id="3.50.50.60">
    <property type="entry name" value="FAD/NAD(P)-binding domain"/>
    <property type="match status" value="3"/>
</dbReference>
<protein>
    <submittedName>
        <fullName evidence="4">Probable pyridine nucleotide-disulphide oxidoreductase</fullName>
    </submittedName>
</protein>
<proteinExistence type="predicted"/>
<keyword evidence="1" id="KW-0560">Oxidoreductase</keyword>
<name>A3SHJ8_ROSNI</name>
<dbReference type="Pfam" id="PF07992">
    <property type="entry name" value="Pyr_redox_2"/>
    <property type="match status" value="1"/>
</dbReference>
<accession>A3SHJ8</accession>
<dbReference type="InterPro" id="IPR051691">
    <property type="entry name" value="Metab_Enz_Cyan_OpOx_G3PDH"/>
</dbReference>
<dbReference type="PRINTS" id="PR00411">
    <property type="entry name" value="PNDRDTASEI"/>
</dbReference>
<dbReference type="InterPro" id="IPR017224">
    <property type="entry name" value="Opine_Oxase_asu/HCN_bsu"/>
</dbReference>
<dbReference type="AlphaFoldDB" id="A3SHJ8"/>
<dbReference type="InterPro" id="IPR036188">
    <property type="entry name" value="FAD/NAD-bd_sf"/>
</dbReference>
<dbReference type="Pfam" id="PF17806">
    <property type="entry name" value="SO_alpha_A3"/>
    <property type="match status" value="1"/>
</dbReference>
<feature type="domain" description="SoxA A3" evidence="3">
    <location>
        <begin position="382"/>
        <end position="455"/>
    </location>
</feature>
<sequence>MRYDLIVLGAGPAGLAAAREAAEAGLSVALLDEQPRAGGQIYRDVERAAARRGDILGADYMHGIDLVRGIDTAGIRHMAGTVVWAIEEAAEGISVSCTREGRATQIHGARLLIATGALERPMPMPGWTLPGVMTAGAGQILLKASGMVARRAVLVGSGPLLYLIAAQMVRAGVPPLALVETQTREDFTGALRHLPGALRGWRYLLKGARMLAEIRRAGVVRYRGAREIAIEGGEAAEAVRFTAGGQAHRIACGTVLLHHGVVPNTQAARSIGIAHRWDRAQRAFLPQCDAWGATEQPGIWMAGDGTGIGGAKQAEIAGRLAALDIACAAGKITTGDRDLRAVPLRRASRGELAARPFLDAAYPPYAGALRPEDAVTICRCEEISAGDIRAYARLGCLGPNQAKAFGRPGMGPCQGRYCGLTVTALLAEAHGRSEDETGYYRIRAPIKPVTLGELAQMQEGEGFAPIQGETH</sequence>
<dbReference type="InterPro" id="IPR023753">
    <property type="entry name" value="FAD/NAD-binding_dom"/>
</dbReference>
<evidence type="ECO:0000259" key="3">
    <source>
        <dbReference type="Pfam" id="PF17806"/>
    </source>
</evidence>
<dbReference type="PRINTS" id="PR00368">
    <property type="entry name" value="FADPNR"/>
</dbReference>
<dbReference type="InterPro" id="IPR041117">
    <property type="entry name" value="SoxA_A3"/>
</dbReference>
<comment type="caution">
    <text evidence="4">The sequence shown here is derived from an EMBL/GenBank/DDBJ whole genome shotgun (WGS) entry which is preliminary data.</text>
</comment>
<evidence type="ECO:0000259" key="2">
    <source>
        <dbReference type="Pfam" id="PF07992"/>
    </source>
</evidence>
<keyword evidence="5" id="KW-1185">Reference proteome</keyword>
<gene>
    <name evidence="4" type="ORF">ISM_01030</name>
</gene>
<dbReference type="Gene3D" id="1.10.10.1100">
    <property type="entry name" value="BFD-like [2Fe-2S]-binding domain"/>
    <property type="match status" value="1"/>
</dbReference>
<evidence type="ECO:0000256" key="1">
    <source>
        <dbReference type="ARBA" id="ARBA00023002"/>
    </source>
</evidence>
<dbReference type="CDD" id="cd19946">
    <property type="entry name" value="GlpA-like_Fer2_BFD-like"/>
    <property type="match status" value="1"/>
</dbReference>
<dbReference type="RefSeq" id="WP_009812236.1">
    <property type="nucleotide sequence ID" value="NZ_CH724156.1"/>
</dbReference>
<feature type="domain" description="FAD/NAD(P)-binding" evidence="2">
    <location>
        <begin position="3"/>
        <end position="315"/>
    </location>
</feature>
<organism evidence="4 5">
    <name type="scientific">Roseovarius nubinhibens (strain ATCC BAA-591 / DSM 15170 / ISM)</name>
    <dbReference type="NCBI Taxonomy" id="89187"/>
    <lineage>
        <taxon>Bacteria</taxon>
        <taxon>Pseudomonadati</taxon>
        <taxon>Pseudomonadota</taxon>
        <taxon>Alphaproteobacteria</taxon>
        <taxon>Rhodobacterales</taxon>
        <taxon>Roseobacteraceae</taxon>
        <taxon>Roseovarius</taxon>
    </lineage>
</organism>
<evidence type="ECO:0000313" key="5">
    <source>
        <dbReference type="Proteomes" id="UP000005954"/>
    </source>
</evidence>
<dbReference type="PANTHER" id="PTHR42949">
    <property type="entry name" value="ANAEROBIC GLYCEROL-3-PHOSPHATE DEHYDROGENASE SUBUNIT B"/>
    <property type="match status" value="1"/>
</dbReference>
<dbReference type="SUPFAM" id="SSF51905">
    <property type="entry name" value="FAD/NAD(P)-binding domain"/>
    <property type="match status" value="1"/>
</dbReference>
<dbReference type="OrthoDB" id="9801699at2"/>
<dbReference type="STRING" id="89187.ISM_01030"/>
<dbReference type="PANTHER" id="PTHR42949:SF3">
    <property type="entry name" value="ANAEROBIC GLYCEROL-3-PHOSPHATE DEHYDROGENASE SUBUNIT B"/>
    <property type="match status" value="1"/>
</dbReference>
<reference evidence="4 5" key="1">
    <citation type="submission" date="2005-12" db="EMBL/GenBank/DDBJ databases">
        <authorList>
            <person name="Moran M.A."/>
            <person name="Ferriera S."/>
            <person name="Johnson J."/>
            <person name="Kravitz S."/>
            <person name="Halpern A."/>
            <person name="Remington K."/>
            <person name="Beeson K."/>
            <person name="Tran B."/>
            <person name="Rogers Y.-H."/>
            <person name="Friedman R."/>
            <person name="Venter J.C."/>
        </authorList>
    </citation>
    <scope>NUCLEOTIDE SEQUENCE [LARGE SCALE GENOMIC DNA]</scope>
    <source>
        <strain evidence="5">ATCC BAA-591 / DSM 15170 / ISM</strain>
    </source>
</reference>
<dbReference type="PIRSF" id="PIRSF037495">
    <property type="entry name" value="Opine_OX_OoxA/HcnB"/>
    <property type="match status" value="1"/>
</dbReference>
<dbReference type="Proteomes" id="UP000005954">
    <property type="component" value="Unassembled WGS sequence"/>
</dbReference>
<dbReference type="eggNOG" id="COG0446">
    <property type="taxonomic scope" value="Bacteria"/>
</dbReference>
<dbReference type="GO" id="GO:0016491">
    <property type="term" value="F:oxidoreductase activity"/>
    <property type="evidence" value="ECO:0007669"/>
    <property type="project" value="UniProtKB-KW"/>
</dbReference>
<dbReference type="InterPro" id="IPR041854">
    <property type="entry name" value="BFD-like_2Fe2S-bd_dom_sf"/>
</dbReference>
<dbReference type="HOGENOM" id="CLU_030705_1_0_5"/>
<evidence type="ECO:0000313" key="4">
    <source>
        <dbReference type="EMBL" id="EAP76829.1"/>
    </source>
</evidence>